<dbReference type="KEGG" id="muc:MuYL_2161"/>
<dbReference type="RefSeq" id="WP_094570444.1">
    <property type="nucleotide sequence ID" value="NZ_CP022743.1"/>
</dbReference>
<reference evidence="1 2" key="1">
    <citation type="submission" date="2017-08" db="EMBL/GenBank/DDBJ databases">
        <title>Complete genome sequence of Mucilaginibacter sp. strain BJC16-A31.</title>
        <authorList>
            <consortium name="Henan University of Science and Technology"/>
            <person name="You X."/>
        </authorList>
    </citation>
    <scope>NUCLEOTIDE SEQUENCE [LARGE SCALE GENOMIC DNA]</scope>
    <source>
        <strain evidence="1 2">BJC16-A31</strain>
    </source>
</reference>
<dbReference type="OrthoDB" id="597091at2"/>
<evidence type="ECO:0008006" key="3">
    <source>
        <dbReference type="Google" id="ProtNLM"/>
    </source>
</evidence>
<gene>
    <name evidence="1" type="ORF">MuYL_2161</name>
</gene>
<sequence>MTLLPHISQQFPGIIWRMEIDALTETLFVEIRDNDEKKVCFGSAGLQNGKIYFDSLTTPERWLTGIETAYDGVLLIHYYQSETGPAHKGLLAVDAFTGKTLWSNYTLGFDHLTANGPVVYDSRLQPRKLFLADIKTGATIRIYEPYLFNDPANNIRVPEQLAPELLPPNLIIHHSYSNWVHYLEHNNFRIVSLHALKAGQLVQLLYVFDGQNKVYEDLLNSDIQKIQPEAFIMHKNCLIYIKNKVELKVLSL</sequence>
<organism evidence="1 2">
    <name type="scientific">Mucilaginibacter xinganensis</name>
    <dbReference type="NCBI Taxonomy" id="1234841"/>
    <lineage>
        <taxon>Bacteria</taxon>
        <taxon>Pseudomonadati</taxon>
        <taxon>Bacteroidota</taxon>
        <taxon>Sphingobacteriia</taxon>
        <taxon>Sphingobacteriales</taxon>
        <taxon>Sphingobacteriaceae</taxon>
        <taxon>Mucilaginibacter</taxon>
    </lineage>
</organism>
<keyword evidence="2" id="KW-1185">Reference proteome</keyword>
<accession>A0A223NWX0</accession>
<dbReference type="EMBL" id="CP022743">
    <property type="protein sequence ID" value="ASU34051.1"/>
    <property type="molecule type" value="Genomic_DNA"/>
</dbReference>
<dbReference type="InterPro" id="IPR032595">
    <property type="entry name" value="DUF4905"/>
</dbReference>
<dbReference type="Pfam" id="PF16248">
    <property type="entry name" value="DUF4905"/>
    <property type="match status" value="1"/>
</dbReference>
<evidence type="ECO:0000313" key="1">
    <source>
        <dbReference type="EMBL" id="ASU34051.1"/>
    </source>
</evidence>
<name>A0A223NWX0_9SPHI</name>
<dbReference type="Proteomes" id="UP000215002">
    <property type="component" value="Chromosome"/>
</dbReference>
<dbReference type="AlphaFoldDB" id="A0A223NWX0"/>
<evidence type="ECO:0000313" key="2">
    <source>
        <dbReference type="Proteomes" id="UP000215002"/>
    </source>
</evidence>
<proteinExistence type="predicted"/>
<protein>
    <recommendedName>
        <fullName evidence="3">DUF4905 domain-containing protein</fullName>
    </recommendedName>
</protein>